<dbReference type="PANTHER" id="PTHR40252:SF2">
    <property type="entry name" value="BLR0328 PROTEIN"/>
    <property type="match status" value="1"/>
</dbReference>
<dbReference type="InterPro" id="IPR013702">
    <property type="entry name" value="FIST_domain_N"/>
</dbReference>
<evidence type="ECO:0000313" key="3">
    <source>
        <dbReference type="EMBL" id="CAA6816966.1"/>
    </source>
</evidence>
<dbReference type="Pfam" id="PF08495">
    <property type="entry name" value="FIST"/>
    <property type="match status" value="1"/>
</dbReference>
<reference evidence="3" key="1">
    <citation type="submission" date="2020-01" db="EMBL/GenBank/DDBJ databases">
        <authorList>
            <person name="Meier V. D."/>
            <person name="Meier V D."/>
        </authorList>
    </citation>
    <scope>NUCLEOTIDE SEQUENCE</scope>
    <source>
        <strain evidence="3">HLG_WM_MAG_07</strain>
    </source>
</reference>
<dbReference type="InterPro" id="IPR019494">
    <property type="entry name" value="FIST_C"/>
</dbReference>
<feature type="domain" description="FIST C-domain" evidence="2">
    <location>
        <begin position="267"/>
        <end position="381"/>
    </location>
</feature>
<sequence>MLKSVTAFTNLTEAKSAATILLEQLDQQLHIYRPQVGIIYSSFAQDNEFLAELCSELTLHYNALQLIGSSITAGMTDDKGYQQQGIFIVLLVSDTLTFRTGIIDQLSHQQKNKTLKVALQEEFSKRNQTNNKNELCLIYSSYFGVDTEGLIADLQTTLGEHVGIFGGSSTDFFSPELLNNPSDDHKFPIENSYQLFAQAGQCKIFTQAMVYLHITGEVEYDFAYSFGWLDDEEKYDLQADVKEIIEIEGQNPISFLQGKKHPLTSSASSMLEYPLWIHEPDNKAYLRDFIVTNQQKLEVLGAPLPQSFAISFSFPDAQKILKEYREAIHQLNDNYELCISFACTSRVMTLGQQIKHEASYAALALSSTPIIGGYFFGEFFPPRKHQTSQLNSCSHIVLLIRSQKQDHTLQNRQESFGQQRLLEKNRELKELKEQLAFFEKTDAVKENIFLRDVLGVILNRSVKSISAYSEELQTLFQESYDKKPRPSYPISRNRIIEKINPLKKDAKKKFRL</sequence>
<protein>
    <submittedName>
        <fullName evidence="3">Uncharacterized protein</fullName>
    </submittedName>
</protein>
<gene>
    <name evidence="3" type="ORF">HELGO_WM17048</name>
</gene>
<organism evidence="3">
    <name type="scientific">uncultured Thiotrichaceae bacterium</name>
    <dbReference type="NCBI Taxonomy" id="298394"/>
    <lineage>
        <taxon>Bacteria</taxon>
        <taxon>Pseudomonadati</taxon>
        <taxon>Pseudomonadota</taxon>
        <taxon>Gammaproteobacteria</taxon>
        <taxon>Thiotrichales</taxon>
        <taxon>Thiotrichaceae</taxon>
        <taxon>environmental samples</taxon>
    </lineage>
</organism>
<dbReference type="AlphaFoldDB" id="A0A6S6TPN9"/>
<dbReference type="PANTHER" id="PTHR40252">
    <property type="entry name" value="BLR0328 PROTEIN"/>
    <property type="match status" value="1"/>
</dbReference>
<feature type="domain" description="FIST" evidence="1">
    <location>
        <begin position="36"/>
        <end position="233"/>
    </location>
</feature>
<accession>A0A6S6TPN9</accession>
<dbReference type="EMBL" id="CACVAY010000079">
    <property type="protein sequence ID" value="CAA6816966.1"/>
    <property type="molecule type" value="Genomic_DNA"/>
</dbReference>
<dbReference type="Pfam" id="PF10442">
    <property type="entry name" value="FIST_C"/>
    <property type="match status" value="1"/>
</dbReference>
<evidence type="ECO:0000259" key="2">
    <source>
        <dbReference type="Pfam" id="PF10442"/>
    </source>
</evidence>
<name>A0A6S6TPN9_9GAMM</name>
<proteinExistence type="predicted"/>
<evidence type="ECO:0000259" key="1">
    <source>
        <dbReference type="Pfam" id="PF08495"/>
    </source>
</evidence>